<evidence type="ECO:0000313" key="2">
    <source>
        <dbReference type="Proteomes" id="UP000727962"/>
    </source>
</evidence>
<accession>A0A931LSU4</accession>
<dbReference type="AlphaFoldDB" id="A0A931LSU4"/>
<dbReference type="EMBL" id="JACOSL010000039">
    <property type="protein sequence ID" value="MBI1756803.1"/>
    <property type="molecule type" value="Genomic_DNA"/>
</dbReference>
<gene>
    <name evidence="1" type="ORF">HYR64_06825</name>
</gene>
<sequence length="105" mass="11221">MSLKSFRDGRGGGLQLLDKLVLVFKMGPQTATLAKEMHDRLTLGPVKILLPQGSRMVELKTAATQVLDARYFLDQSGKDTGGLYAEVTLSASAYGMFVDGVDVGG</sequence>
<organism evidence="1 2">
    <name type="scientific">Fimbriimonas ginsengisoli</name>
    <dbReference type="NCBI Taxonomy" id="1005039"/>
    <lineage>
        <taxon>Bacteria</taxon>
        <taxon>Bacillati</taxon>
        <taxon>Armatimonadota</taxon>
        <taxon>Fimbriimonadia</taxon>
        <taxon>Fimbriimonadales</taxon>
        <taxon>Fimbriimonadaceae</taxon>
        <taxon>Fimbriimonas</taxon>
    </lineage>
</organism>
<evidence type="ECO:0000313" key="1">
    <source>
        <dbReference type="EMBL" id="MBI1756803.1"/>
    </source>
</evidence>
<reference evidence="1" key="1">
    <citation type="submission" date="2020-07" db="EMBL/GenBank/DDBJ databases">
        <title>Huge and variable diversity of episymbiotic CPR bacteria and DPANN archaea in groundwater ecosystems.</title>
        <authorList>
            <person name="He C.Y."/>
            <person name="Keren R."/>
            <person name="Whittaker M."/>
            <person name="Farag I.F."/>
            <person name="Doudna J."/>
            <person name="Cate J.H.D."/>
            <person name="Banfield J.F."/>
        </authorList>
    </citation>
    <scope>NUCLEOTIDE SEQUENCE</scope>
    <source>
        <strain evidence="1">NC_groundwater_17_Pr7_B-0.1um_64_12</strain>
    </source>
</reference>
<proteinExistence type="predicted"/>
<comment type="caution">
    <text evidence="1">The sequence shown here is derived from an EMBL/GenBank/DDBJ whole genome shotgun (WGS) entry which is preliminary data.</text>
</comment>
<name>A0A931LSU4_FIMGI</name>
<protein>
    <submittedName>
        <fullName evidence="1">Uncharacterized protein</fullName>
    </submittedName>
</protein>
<dbReference type="Proteomes" id="UP000727962">
    <property type="component" value="Unassembled WGS sequence"/>
</dbReference>